<dbReference type="PRINTS" id="PR00117">
    <property type="entry name" value="BARNASE"/>
</dbReference>
<organism evidence="8 9">
    <name type="scientific">Parafannyhessea umbonata</name>
    <dbReference type="NCBI Taxonomy" id="604330"/>
    <lineage>
        <taxon>Bacteria</taxon>
        <taxon>Bacillati</taxon>
        <taxon>Actinomycetota</taxon>
        <taxon>Coriobacteriia</taxon>
        <taxon>Coriobacteriales</taxon>
        <taxon>Atopobiaceae</taxon>
        <taxon>Parafannyhessea</taxon>
    </lineage>
</organism>
<keyword evidence="5" id="KW-0540">Nuclease</keyword>
<sequence length="181" mass="19762">MHVTTRALTRRQDDAGAPQRLRLRAWTQALLAVASCLLLCMVLGACAGKSGQAGTPDQTPAQAQGATSVSEDGTYSSKNEVALYLHQFGHLPSNYISKTKARKAGWKPSKGNLDEVCPGKSIGGGPFYNDDGRLPDALGRSWKECDVNYVAGFRGPERLVYSNDGLVYYTPDHYQSFERLY</sequence>
<proteinExistence type="inferred from homology"/>
<gene>
    <name evidence="8" type="ORF">SAMN05216447_1044</name>
</gene>
<comment type="similarity">
    <text evidence="2">Belongs to the ribonuclease N1/T1 family.</text>
</comment>
<accession>A0A1H6ITG4</accession>
<keyword evidence="6" id="KW-0378">Hydrolase</keyword>
<evidence type="ECO:0000256" key="5">
    <source>
        <dbReference type="ARBA" id="ARBA00022722"/>
    </source>
</evidence>
<dbReference type="SUPFAM" id="SSF53933">
    <property type="entry name" value="Microbial ribonucleases"/>
    <property type="match status" value="1"/>
</dbReference>
<name>A0A1H6ITG4_9ACTN</name>
<dbReference type="InterPro" id="IPR016191">
    <property type="entry name" value="Ribonuclease/ribotoxin"/>
</dbReference>
<dbReference type="InterPro" id="IPR000026">
    <property type="entry name" value="N1-like"/>
</dbReference>
<feature type="region of interest" description="Disordered" evidence="7">
    <location>
        <begin position="51"/>
        <end position="72"/>
    </location>
</feature>
<dbReference type="Pfam" id="PF00545">
    <property type="entry name" value="Ribonuclease"/>
    <property type="match status" value="1"/>
</dbReference>
<comment type="subcellular location">
    <subcellularLocation>
        <location evidence="1">Secreted</location>
    </subcellularLocation>
</comment>
<dbReference type="EMBL" id="FNWT01000004">
    <property type="protein sequence ID" value="SEH50382.1"/>
    <property type="molecule type" value="Genomic_DNA"/>
</dbReference>
<evidence type="ECO:0000313" key="8">
    <source>
        <dbReference type="EMBL" id="SEH50382.1"/>
    </source>
</evidence>
<dbReference type="InterPro" id="IPR001887">
    <property type="entry name" value="Barnase"/>
</dbReference>
<keyword evidence="9" id="KW-1185">Reference proteome</keyword>
<comment type="caution">
    <text evidence="8">The sequence shown here is derived from an EMBL/GenBank/DDBJ whole genome shotgun (WGS) entry which is preliminary data.</text>
</comment>
<dbReference type="PIRSF" id="PIRSF001013">
    <property type="entry name" value="Barnase"/>
    <property type="match status" value="1"/>
</dbReference>
<evidence type="ECO:0000256" key="6">
    <source>
        <dbReference type="ARBA" id="ARBA00022801"/>
    </source>
</evidence>
<evidence type="ECO:0000313" key="9">
    <source>
        <dbReference type="Proteomes" id="UP000199135"/>
    </source>
</evidence>
<dbReference type="RefSeq" id="WP_200802623.1">
    <property type="nucleotide sequence ID" value="NZ_FNWT01000004.1"/>
</dbReference>
<feature type="compositionally biased region" description="Polar residues" evidence="7">
    <location>
        <begin position="52"/>
        <end position="72"/>
    </location>
</feature>
<protein>
    <recommendedName>
        <fullName evidence="3">Ribonuclease</fullName>
    </recommendedName>
</protein>
<evidence type="ECO:0000256" key="7">
    <source>
        <dbReference type="SAM" id="MobiDB-lite"/>
    </source>
</evidence>
<dbReference type="Proteomes" id="UP000199135">
    <property type="component" value="Unassembled WGS sequence"/>
</dbReference>
<reference evidence="8 9" key="1">
    <citation type="submission" date="2016-10" db="EMBL/GenBank/DDBJ databases">
        <authorList>
            <person name="Varghese N."/>
            <person name="Submissions S."/>
        </authorList>
    </citation>
    <scope>NUCLEOTIDE SEQUENCE [LARGE SCALE GENOMIC DNA]</scope>
    <source>
        <strain evidence="8 9">WCP15</strain>
    </source>
</reference>
<dbReference type="Gene3D" id="3.10.450.30">
    <property type="entry name" value="Microbial ribonucleases"/>
    <property type="match status" value="1"/>
</dbReference>
<evidence type="ECO:0000256" key="1">
    <source>
        <dbReference type="ARBA" id="ARBA00004613"/>
    </source>
</evidence>
<evidence type="ECO:0000256" key="3">
    <source>
        <dbReference type="ARBA" id="ARBA00022214"/>
    </source>
</evidence>
<evidence type="ECO:0000256" key="2">
    <source>
        <dbReference type="ARBA" id="ARBA00009006"/>
    </source>
</evidence>
<evidence type="ECO:0000256" key="4">
    <source>
        <dbReference type="ARBA" id="ARBA00022525"/>
    </source>
</evidence>
<keyword evidence="4" id="KW-0964">Secreted</keyword>